<dbReference type="PANTHER" id="PTHR31635:SF196">
    <property type="entry name" value="REVERSE TRANSCRIPTASE DOMAIN-CONTAINING PROTEIN-RELATED"/>
    <property type="match status" value="1"/>
</dbReference>
<dbReference type="AlphaFoldDB" id="A0A670Z4V9"/>
<evidence type="ECO:0000313" key="1">
    <source>
        <dbReference type="Ensembl" id="ENSPTXP00000018214.1"/>
    </source>
</evidence>
<protein>
    <recommendedName>
        <fullName evidence="3">Reverse transcriptase zinc-binding domain-containing protein</fullName>
    </recommendedName>
</protein>
<dbReference type="Ensembl" id="ENSPTXT00000018765.1">
    <property type="protein sequence ID" value="ENSPTXP00000018214.1"/>
    <property type="gene ID" value="ENSPTXG00000012540.1"/>
</dbReference>
<reference evidence="1" key="1">
    <citation type="submission" date="2025-08" db="UniProtKB">
        <authorList>
            <consortium name="Ensembl"/>
        </authorList>
    </citation>
    <scope>IDENTIFICATION</scope>
</reference>
<dbReference type="PANTHER" id="PTHR31635">
    <property type="entry name" value="REVERSE TRANSCRIPTASE DOMAIN-CONTAINING PROTEIN-RELATED"/>
    <property type="match status" value="1"/>
</dbReference>
<sequence length="415" mass="49547">MNILPKFLYLFQTIPIKLNKIFFMELNKITLNFIWQGKKARINVKALQDLKSRGGLALPNWEIYHTAATLLWIKDWVNLTNKRTLVLEGHDMQKGWHAFLWESGKPRQSYFHRHLIRDSLLTNWKKVRKKLYLKIPIWLSPMEAIVHPNNLDITKMIKYENLLDPQGKLKTRQELQDKYKQDIKEFGIYNKLQTLDKILLGPSKKNISKFYKYLLETELEQEIFKGNMIAWSRNVGRSITLAEWEKIWNRNIKITKSAYKENLYKMFYRWHLPPSRLAKMHPNTSPKCWKCQYIEGTFFHMWWSCKETQKYWQKIRHWLEEITMEQIEYKPESFLLGIFDKQISKKSKKALPTIVWKKKSPYRQSQKYGFIISVFSTFVFPTFPPLPLPSPLSSLKLSSLSLLAYAKTCSSFCCI</sequence>
<dbReference type="OMA" id="ITKSAYK"/>
<proteinExistence type="predicted"/>
<evidence type="ECO:0000313" key="2">
    <source>
        <dbReference type="Proteomes" id="UP000472273"/>
    </source>
</evidence>
<accession>A0A670Z4V9</accession>
<keyword evidence="2" id="KW-1185">Reference proteome</keyword>
<dbReference type="GeneTree" id="ENSGT01120000271821"/>
<evidence type="ECO:0008006" key="3">
    <source>
        <dbReference type="Google" id="ProtNLM"/>
    </source>
</evidence>
<dbReference type="Proteomes" id="UP000472273">
    <property type="component" value="Unplaced"/>
</dbReference>
<reference evidence="1" key="2">
    <citation type="submission" date="2025-09" db="UniProtKB">
        <authorList>
            <consortium name="Ensembl"/>
        </authorList>
    </citation>
    <scope>IDENTIFICATION</scope>
</reference>
<organism evidence="1 2">
    <name type="scientific">Pseudonaja textilis</name>
    <name type="common">Eastern brown snake</name>
    <dbReference type="NCBI Taxonomy" id="8673"/>
    <lineage>
        <taxon>Eukaryota</taxon>
        <taxon>Metazoa</taxon>
        <taxon>Chordata</taxon>
        <taxon>Craniata</taxon>
        <taxon>Vertebrata</taxon>
        <taxon>Euteleostomi</taxon>
        <taxon>Lepidosauria</taxon>
        <taxon>Squamata</taxon>
        <taxon>Bifurcata</taxon>
        <taxon>Unidentata</taxon>
        <taxon>Episquamata</taxon>
        <taxon>Toxicofera</taxon>
        <taxon>Serpentes</taxon>
        <taxon>Colubroidea</taxon>
        <taxon>Elapidae</taxon>
        <taxon>Hydrophiinae</taxon>
        <taxon>Pseudonaja</taxon>
    </lineage>
</organism>
<name>A0A670Z4V9_PSETE</name>